<evidence type="ECO:0000259" key="2">
    <source>
        <dbReference type="Pfam" id="PF21788"/>
    </source>
</evidence>
<sequence>MTEARRVFYRELIDEICGDQKILFSVTKRLLGGGRETQFPPLKDKAALANKLGEFFAQKIVTIQDKLDEMSLDASPRNTDPQPEVSLIEPMTSFTLLTEHELRKLIEAMPKKSCALDPMPTPFLVACIDTLLPFITKIINLSLQNGLFADQWKCALVYPLLKRLELEPIFQNFRPLEQELSEMRAALEKASVEIDNNLSNDLTKIISDADETKMTPFMNLFWQQQKKLFHSSASDIQYHPMIVRFCLSLVAKSPSCYEELRQSNILTLPSQRTLRDYSNFIRPTPGFQDKVVDELKSETSSYFDVQRYCVILLDEMKVQANLVFDNNTHDLIRFVDLGDPDVNFATLDKHDDVATHALVFLVRGVCTEVKFSLAYFATTGVILVQIMPLFWEAVCILECICNLWVIAATSDGASPNCRFYRLHKNLDGGSGKEVCHRTINLYATYRYIYFFSDAPHLIKTTRNCLLHSGYGRCKRYMWNDGFYVIRQHITQLFHQDMESGLKLLPKLTCDHINISSYSAMRVNCAAQVLSASVSAVMRTFSSPDTAATAKLCEMVDSFFDCLSVRSTTEHERKRKPFLALYTSVQDVRFRWLESTFLKYLRDWLRSSKDRPGNFTKTAGSQMFLSWQTYEGLQITSYPMIEATK</sequence>
<evidence type="ECO:0000313" key="3">
    <source>
        <dbReference type="EMBL" id="PFX34811.1"/>
    </source>
</evidence>
<feature type="domain" description="Transposable element P transposase-like RNase H" evidence="1">
    <location>
        <begin position="284"/>
        <end position="421"/>
    </location>
</feature>
<organism evidence="3 4">
    <name type="scientific">Stylophora pistillata</name>
    <name type="common">Smooth cauliflower coral</name>
    <dbReference type="NCBI Taxonomy" id="50429"/>
    <lineage>
        <taxon>Eukaryota</taxon>
        <taxon>Metazoa</taxon>
        <taxon>Cnidaria</taxon>
        <taxon>Anthozoa</taxon>
        <taxon>Hexacorallia</taxon>
        <taxon>Scleractinia</taxon>
        <taxon>Astrocoeniina</taxon>
        <taxon>Pocilloporidae</taxon>
        <taxon>Stylophora</taxon>
    </lineage>
</organism>
<dbReference type="Pfam" id="PF21787">
    <property type="entry name" value="TNP-like_RNaseH_N"/>
    <property type="match status" value="1"/>
</dbReference>
<dbReference type="OrthoDB" id="5989102at2759"/>
<accession>A0A2B4SY21</accession>
<dbReference type="AlphaFoldDB" id="A0A2B4SY21"/>
<name>A0A2B4SY21_STYPI</name>
<gene>
    <name evidence="3" type="primary">THAP9</name>
    <name evidence="3" type="ORF">AWC38_SpisGene324</name>
</gene>
<comment type="caution">
    <text evidence="3">The sequence shown here is derived from an EMBL/GenBank/DDBJ whole genome shotgun (WGS) entry which is preliminary data.</text>
</comment>
<dbReference type="Proteomes" id="UP000225706">
    <property type="component" value="Unassembled WGS sequence"/>
</dbReference>
<proteinExistence type="predicted"/>
<dbReference type="InterPro" id="IPR048366">
    <property type="entry name" value="TNP-like_GBD"/>
</dbReference>
<reference evidence="4" key="1">
    <citation type="journal article" date="2017" name="bioRxiv">
        <title>Comparative analysis of the genomes of Stylophora pistillata and Acropora digitifera provides evidence for extensive differences between species of corals.</title>
        <authorList>
            <person name="Voolstra C.R."/>
            <person name="Li Y."/>
            <person name="Liew Y.J."/>
            <person name="Baumgarten S."/>
            <person name="Zoccola D."/>
            <person name="Flot J.-F."/>
            <person name="Tambutte S."/>
            <person name="Allemand D."/>
            <person name="Aranda M."/>
        </authorList>
    </citation>
    <scope>NUCLEOTIDE SEQUENCE [LARGE SCALE GENOMIC DNA]</scope>
</reference>
<dbReference type="EMBL" id="LSMT01000002">
    <property type="protein sequence ID" value="PFX34811.1"/>
    <property type="molecule type" value="Genomic_DNA"/>
</dbReference>
<feature type="domain" description="Transposable element P transposase-like GTP-binding insertion" evidence="2">
    <location>
        <begin position="456"/>
        <end position="573"/>
    </location>
</feature>
<dbReference type="Pfam" id="PF21788">
    <property type="entry name" value="TNP-like_GBD"/>
    <property type="match status" value="1"/>
</dbReference>
<keyword evidence="4" id="KW-1185">Reference proteome</keyword>
<dbReference type="InterPro" id="IPR048365">
    <property type="entry name" value="TNP-like_RNaseH_N"/>
</dbReference>
<protein>
    <submittedName>
        <fullName evidence="3">DNA transposase THAP9</fullName>
    </submittedName>
</protein>
<evidence type="ECO:0000259" key="1">
    <source>
        <dbReference type="Pfam" id="PF21787"/>
    </source>
</evidence>
<evidence type="ECO:0000313" key="4">
    <source>
        <dbReference type="Proteomes" id="UP000225706"/>
    </source>
</evidence>